<name>A0A165BZW7_9BASI</name>
<evidence type="ECO:0000313" key="4">
    <source>
        <dbReference type="Proteomes" id="UP000076842"/>
    </source>
</evidence>
<sequence length="312" mass="34447">MLGRSWRCLGRSWRLLLLLRLLERSGCLGAAGGAAGPVGQLAVLIRGVAVASSWQLDEDLLLEGLCLRKPRLLPPRLPRSPRSTSSVPLHLLWLALALLSRRSSWRLLGLLLLLLGPGLGLTCDFADAPSPYDCRCQEAQAEGEPKNAPPKQFDNAANVKAATTKKPSAVERLKERDRELLEARARIAELEAELAETKKKLKNALKKKEEPLKLIPKPEGQAVVDHSIQKEMQLDNDKGTYNAVVAAVRKTFTESKVPVKARINEYTVSELNLIFTNDERTSSDGDWATRDLLKQHFKNRKSATATAAKALQ</sequence>
<dbReference type="EMBL" id="KV424278">
    <property type="protein sequence ID" value="KZT50020.1"/>
    <property type="molecule type" value="Genomic_DNA"/>
</dbReference>
<keyword evidence="1" id="KW-0175">Coiled coil</keyword>
<dbReference type="AlphaFoldDB" id="A0A165BZW7"/>
<keyword evidence="4" id="KW-1185">Reference proteome</keyword>
<evidence type="ECO:0000256" key="2">
    <source>
        <dbReference type="SAM" id="SignalP"/>
    </source>
</evidence>
<evidence type="ECO:0000313" key="3">
    <source>
        <dbReference type="EMBL" id="KZT50020.1"/>
    </source>
</evidence>
<organism evidence="3 4">
    <name type="scientific">Calocera cornea HHB12733</name>
    <dbReference type="NCBI Taxonomy" id="1353952"/>
    <lineage>
        <taxon>Eukaryota</taxon>
        <taxon>Fungi</taxon>
        <taxon>Dikarya</taxon>
        <taxon>Basidiomycota</taxon>
        <taxon>Agaricomycotina</taxon>
        <taxon>Dacrymycetes</taxon>
        <taxon>Dacrymycetales</taxon>
        <taxon>Dacrymycetaceae</taxon>
        <taxon>Calocera</taxon>
    </lineage>
</organism>
<feature type="signal peptide" evidence="2">
    <location>
        <begin position="1"/>
        <end position="29"/>
    </location>
</feature>
<proteinExistence type="predicted"/>
<dbReference type="OrthoDB" id="2755069at2759"/>
<keyword evidence="2" id="KW-0732">Signal</keyword>
<dbReference type="InParanoid" id="A0A165BZW7"/>
<feature type="coiled-coil region" evidence="1">
    <location>
        <begin position="173"/>
        <end position="207"/>
    </location>
</feature>
<reference evidence="3 4" key="1">
    <citation type="journal article" date="2016" name="Mol. Biol. Evol.">
        <title>Comparative Genomics of Early-Diverging Mushroom-Forming Fungi Provides Insights into the Origins of Lignocellulose Decay Capabilities.</title>
        <authorList>
            <person name="Nagy L.G."/>
            <person name="Riley R."/>
            <person name="Tritt A."/>
            <person name="Adam C."/>
            <person name="Daum C."/>
            <person name="Floudas D."/>
            <person name="Sun H."/>
            <person name="Yadav J.S."/>
            <person name="Pangilinan J."/>
            <person name="Larsson K.H."/>
            <person name="Matsuura K."/>
            <person name="Barry K."/>
            <person name="Labutti K."/>
            <person name="Kuo R."/>
            <person name="Ohm R.A."/>
            <person name="Bhattacharya S.S."/>
            <person name="Shirouzu T."/>
            <person name="Yoshinaga Y."/>
            <person name="Martin F.M."/>
            <person name="Grigoriev I.V."/>
            <person name="Hibbett D.S."/>
        </authorList>
    </citation>
    <scope>NUCLEOTIDE SEQUENCE [LARGE SCALE GENOMIC DNA]</scope>
    <source>
        <strain evidence="3 4">HHB12733</strain>
    </source>
</reference>
<evidence type="ECO:0000256" key="1">
    <source>
        <dbReference type="SAM" id="Coils"/>
    </source>
</evidence>
<feature type="non-terminal residue" evidence="3">
    <location>
        <position position="312"/>
    </location>
</feature>
<protein>
    <submittedName>
        <fullName evidence="3">Uncharacterized protein</fullName>
    </submittedName>
</protein>
<gene>
    <name evidence="3" type="ORF">CALCODRAFT_505148</name>
</gene>
<dbReference type="Proteomes" id="UP000076842">
    <property type="component" value="Unassembled WGS sequence"/>
</dbReference>
<feature type="chain" id="PRO_5007855810" evidence="2">
    <location>
        <begin position="30"/>
        <end position="312"/>
    </location>
</feature>
<accession>A0A165BZW7</accession>